<evidence type="ECO:0000256" key="11">
    <source>
        <dbReference type="ARBA" id="ARBA00022490"/>
    </source>
</evidence>
<comment type="catalytic activity">
    <reaction evidence="27">
        <text>N-terminal L-seryl-[histone H4] + acetyl-CoA = N-terminal N(alpha)-acetyl-L-seryl-[histone H4] + CoA + H(+)</text>
        <dbReference type="Rhea" id="RHEA:50596"/>
        <dbReference type="Rhea" id="RHEA-COMP:12740"/>
        <dbReference type="Rhea" id="RHEA-COMP:12743"/>
        <dbReference type="ChEBI" id="CHEBI:15378"/>
        <dbReference type="ChEBI" id="CHEBI:57287"/>
        <dbReference type="ChEBI" id="CHEBI:57288"/>
        <dbReference type="ChEBI" id="CHEBI:64738"/>
        <dbReference type="ChEBI" id="CHEBI:83690"/>
        <dbReference type="EC" id="2.3.1.257"/>
    </reaction>
</comment>
<dbReference type="SUPFAM" id="SSF55729">
    <property type="entry name" value="Acyl-CoA N-acyltransferases (Nat)"/>
    <property type="match status" value="1"/>
</dbReference>
<dbReference type="OrthoDB" id="2147978at2759"/>
<comment type="caution">
    <text evidence="30">The sequence shown here is derived from an EMBL/GenBank/DDBJ whole genome shotgun (WGS) entry which is preliminary data.</text>
</comment>
<keyword evidence="18 28" id="KW-1133">Transmembrane helix</keyword>
<dbReference type="CDD" id="cd04301">
    <property type="entry name" value="NAT_SF"/>
    <property type="match status" value="1"/>
</dbReference>
<evidence type="ECO:0000256" key="23">
    <source>
        <dbReference type="ARBA" id="ARBA00030753"/>
    </source>
</evidence>
<comment type="subunit">
    <text evidence="25">Complex I is composed of 45 different subunits. Interacts with BCAP31.</text>
</comment>
<dbReference type="InterPro" id="IPR016181">
    <property type="entry name" value="Acyl_CoA_acyltransferase"/>
</dbReference>
<dbReference type="EMBL" id="NHTK01005919">
    <property type="protein sequence ID" value="PPQ71337.1"/>
    <property type="molecule type" value="Genomic_DNA"/>
</dbReference>
<dbReference type="Gene3D" id="3.40.630.30">
    <property type="match status" value="1"/>
</dbReference>
<evidence type="ECO:0000256" key="27">
    <source>
        <dbReference type="ARBA" id="ARBA00049524"/>
    </source>
</evidence>
<evidence type="ECO:0000256" key="22">
    <source>
        <dbReference type="ARBA" id="ARBA00023315"/>
    </source>
</evidence>
<evidence type="ECO:0000256" key="6">
    <source>
        <dbReference type="ARBA" id="ARBA00008915"/>
    </source>
</evidence>
<dbReference type="GO" id="GO:0043998">
    <property type="term" value="F:histone H2A acetyltransferase activity"/>
    <property type="evidence" value="ECO:0007669"/>
    <property type="project" value="InterPro"/>
</dbReference>
<evidence type="ECO:0000256" key="25">
    <source>
        <dbReference type="ARBA" id="ARBA00046528"/>
    </source>
</evidence>
<comment type="catalytic activity">
    <reaction evidence="26">
        <text>N-terminal L-seryl-[histone H2A] + acetyl-CoA = N-terminal N(alpha)-acetyl-L-seryl-[histone H2A] + CoA + H(+)</text>
        <dbReference type="Rhea" id="RHEA:50600"/>
        <dbReference type="Rhea" id="RHEA-COMP:12742"/>
        <dbReference type="Rhea" id="RHEA-COMP:12744"/>
        <dbReference type="ChEBI" id="CHEBI:15378"/>
        <dbReference type="ChEBI" id="CHEBI:57287"/>
        <dbReference type="ChEBI" id="CHEBI:57288"/>
        <dbReference type="ChEBI" id="CHEBI:64738"/>
        <dbReference type="ChEBI" id="CHEBI:83690"/>
        <dbReference type="EC" id="2.3.1.257"/>
    </reaction>
</comment>
<comment type="function">
    <text evidence="1">Accessory subunit of the mitochondrial membrane respiratory chain NADH dehydrogenase (Complex I), that is believed not to be involved in catalysis. Complex I functions in the transfer of electrons from NADH to the respiratory chain. The immediate electron acceptor for the enzyme is believed to be ubiquinone.</text>
</comment>
<evidence type="ECO:0000256" key="17">
    <source>
        <dbReference type="ARBA" id="ARBA00022982"/>
    </source>
</evidence>
<keyword evidence="15" id="KW-0999">Mitochondrion inner membrane</keyword>
<dbReference type="EC" id="2.3.1.257" evidence="7"/>
<dbReference type="PANTHER" id="PTHR20531">
    <property type="entry name" value="N-ALPHA-ACETYLTRANSFERASE 40"/>
    <property type="match status" value="1"/>
</dbReference>
<dbReference type="InterPro" id="IPR000182">
    <property type="entry name" value="GNAT_dom"/>
</dbReference>
<evidence type="ECO:0000256" key="24">
    <source>
        <dbReference type="ARBA" id="ARBA00031387"/>
    </source>
</evidence>
<evidence type="ECO:0000256" key="16">
    <source>
        <dbReference type="ARBA" id="ARBA00022946"/>
    </source>
</evidence>
<evidence type="ECO:0000256" key="12">
    <source>
        <dbReference type="ARBA" id="ARBA00022660"/>
    </source>
</evidence>
<keyword evidence="14 28" id="KW-0812">Transmembrane</keyword>
<feature type="domain" description="N-acetyltransferase" evidence="29">
    <location>
        <begin position="38"/>
        <end position="175"/>
    </location>
</feature>
<name>A0A409VYK8_9AGAR</name>
<evidence type="ECO:0000256" key="10">
    <source>
        <dbReference type="ARBA" id="ARBA00022448"/>
    </source>
</evidence>
<evidence type="ECO:0000259" key="29">
    <source>
        <dbReference type="PROSITE" id="PS51186"/>
    </source>
</evidence>
<dbReference type="InParanoid" id="A0A409VYK8"/>
<keyword evidence="20 28" id="KW-0472">Membrane</keyword>
<dbReference type="Pfam" id="PF00583">
    <property type="entry name" value="Acetyltransf_1"/>
    <property type="match status" value="1"/>
</dbReference>
<dbReference type="PANTHER" id="PTHR20531:SF1">
    <property type="entry name" value="N-ALPHA-ACETYLTRANSFERASE 40"/>
    <property type="match status" value="1"/>
</dbReference>
<evidence type="ECO:0000256" key="3">
    <source>
        <dbReference type="ARBA" id="ARBA00004434"/>
    </source>
</evidence>
<evidence type="ECO:0000256" key="21">
    <source>
        <dbReference type="ARBA" id="ARBA00023242"/>
    </source>
</evidence>
<dbReference type="GO" id="GO:1990189">
    <property type="term" value="F:protein N-terminal-serine acetyltransferase activity"/>
    <property type="evidence" value="ECO:0007669"/>
    <property type="project" value="UniProtKB-EC"/>
</dbReference>
<organism evidence="30 31">
    <name type="scientific">Panaeolus cyanescens</name>
    <dbReference type="NCBI Taxonomy" id="181874"/>
    <lineage>
        <taxon>Eukaryota</taxon>
        <taxon>Fungi</taxon>
        <taxon>Dikarya</taxon>
        <taxon>Basidiomycota</taxon>
        <taxon>Agaricomycotina</taxon>
        <taxon>Agaricomycetes</taxon>
        <taxon>Agaricomycetidae</taxon>
        <taxon>Agaricales</taxon>
        <taxon>Agaricineae</taxon>
        <taxon>Galeropsidaceae</taxon>
        <taxon>Panaeolus</taxon>
    </lineage>
</organism>
<evidence type="ECO:0000256" key="26">
    <source>
        <dbReference type="ARBA" id="ARBA00047821"/>
    </source>
</evidence>
<keyword evidence="22" id="KW-0012">Acyltransferase</keyword>
<feature type="transmembrane region" description="Helical" evidence="28">
    <location>
        <begin position="267"/>
        <end position="285"/>
    </location>
</feature>
<evidence type="ECO:0000256" key="5">
    <source>
        <dbReference type="ARBA" id="ARBA00008870"/>
    </source>
</evidence>
<evidence type="ECO:0000313" key="31">
    <source>
        <dbReference type="Proteomes" id="UP000284842"/>
    </source>
</evidence>
<keyword evidence="11" id="KW-0963">Cytoplasm</keyword>
<dbReference type="GO" id="GO:0010485">
    <property type="term" value="F:histone H4 acetyltransferase activity"/>
    <property type="evidence" value="ECO:0007669"/>
    <property type="project" value="InterPro"/>
</dbReference>
<keyword evidence="10" id="KW-0813">Transport</keyword>
<evidence type="ECO:0000256" key="4">
    <source>
        <dbReference type="ARBA" id="ARBA00004496"/>
    </source>
</evidence>
<dbReference type="Proteomes" id="UP000284842">
    <property type="component" value="Unassembled WGS sequence"/>
</dbReference>
<dbReference type="Pfam" id="PF10183">
    <property type="entry name" value="ESSS"/>
    <property type="match status" value="1"/>
</dbReference>
<dbReference type="GO" id="GO:0005743">
    <property type="term" value="C:mitochondrial inner membrane"/>
    <property type="evidence" value="ECO:0007669"/>
    <property type="project" value="UniProtKB-SubCell"/>
</dbReference>
<dbReference type="InterPro" id="IPR019329">
    <property type="entry name" value="NADH_UbQ_OxRdtase_ESSS_su"/>
</dbReference>
<evidence type="ECO:0000256" key="14">
    <source>
        <dbReference type="ARBA" id="ARBA00022692"/>
    </source>
</evidence>
<keyword evidence="12" id="KW-0679">Respiratory chain</keyword>
<evidence type="ECO:0000256" key="7">
    <source>
        <dbReference type="ARBA" id="ARBA00012950"/>
    </source>
</evidence>
<evidence type="ECO:0000256" key="19">
    <source>
        <dbReference type="ARBA" id="ARBA00023128"/>
    </source>
</evidence>
<evidence type="ECO:0000256" key="18">
    <source>
        <dbReference type="ARBA" id="ARBA00022989"/>
    </source>
</evidence>
<dbReference type="PROSITE" id="PS51186">
    <property type="entry name" value="GNAT"/>
    <property type="match status" value="1"/>
</dbReference>
<proteinExistence type="inferred from homology"/>
<evidence type="ECO:0000313" key="30">
    <source>
        <dbReference type="EMBL" id="PPQ71337.1"/>
    </source>
</evidence>
<protein>
    <recommendedName>
        <fullName evidence="8">N-alpha-acetyltransferase 40</fullName>
        <ecNumber evidence="7">2.3.1.257</ecNumber>
    </recommendedName>
    <alternativeName>
        <fullName evidence="24">Complex I-ESSS</fullName>
    </alternativeName>
    <alternativeName>
        <fullName evidence="9">NADH dehydrogenase [ubiquinone] 1 beta subcomplex subunit 11, mitochondrial</fullName>
    </alternativeName>
    <alternativeName>
        <fullName evidence="23">NADH-ubiquinone oxidoreductase ESSS subunit</fullName>
    </alternativeName>
</protein>
<gene>
    <name evidence="30" type="ORF">CVT24_012078</name>
</gene>
<keyword evidence="21" id="KW-0539">Nucleus</keyword>
<keyword evidence="16" id="KW-0809">Transit peptide</keyword>
<dbReference type="AlphaFoldDB" id="A0A409VYK8"/>
<reference evidence="30 31" key="1">
    <citation type="journal article" date="2018" name="Evol. Lett.">
        <title>Horizontal gene cluster transfer increased hallucinogenic mushroom diversity.</title>
        <authorList>
            <person name="Reynolds H.T."/>
            <person name="Vijayakumar V."/>
            <person name="Gluck-Thaler E."/>
            <person name="Korotkin H.B."/>
            <person name="Matheny P.B."/>
            <person name="Slot J.C."/>
        </authorList>
    </citation>
    <scope>NUCLEOTIDE SEQUENCE [LARGE SCALE GENOMIC DNA]</scope>
    <source>
        <strain evidence="30 31">2629</strain>
    </source>
</reference>
<dbReference type="STRING" id="181874.A0A409VYK8"/>
<sequence>MSKSKTLRLANNASADEIQSYITPVYNIPGCPVTLQVLHASALEEELRESIWGLFEANMFELYAPSSFGWHPLEKRQELFNPLSRYILAWSESTTKPIAYDIQVDASMQGKGLGNKLLNELSTLCKSYKMQKVMLTVLKANMRAFDFYQRIGFEIDETSPSQSTDEEVAEEVDYEIMSRRAKLGVPTLCNDERQFSFLSHTLLISRYRFMLSSATVLRGLRASSSRLQCRRYASHGAPQYNEPSGWLFGEKPPLPGQKRTKENWENLWYIGMFGTMAFATVMLYYKPDTSIQSWALKEAKERMDARGEKYRYEPQTSSSPSS</sequence>
<comment type="similarity">
    <text evidence="5">Belongs to the acetyltransferase family. NAA40 subfamily.</text>
</comment>
<evidence type="ECO:0000256" key="1">
    <source>
        <dbReference type="ARBA" id="ARBA00003195"/>
    </source>
</evidence>
<dbReference type="InterPro" id="IPR039949">
    <property type="entry name" value="NAA40"/>
</dbReference>
<evidence type="ECO:0000256" key="13">
    <source>
        <dbReference type="ARBA" id="ARBA00022679"/>
    </source>
</evidence>
<comment type="similarity">
    <text evidence="6">Belongs to the complex I NDUFB11 subunit family.</text>
</comment>
<comment type="subcellular location">
    <subcellularLocation>
        <location evidence="4">Cytoplasm</location>
    </subcellularLocation>
    <subcellularLocation>
        <location evidence="3">Mitochondrion inner membrane</location>
        <topology evidence="3">Single-pass membrane protein</topology>
    </subcellularLocation>
    <subcellularLocation>
        <location evidence="2">Nucleus</location>
    </subcellularLocation>
</comment>
<keyword evidence="17" id="KW-0249">Electron transport</keyword>
<evidence type="ECO:0000256" key="15">
    <source>
        <dbReference type="ARBA" id="ARBA00022792"/>
    </source>
</evidence>
<evidence type="ECO:0000256" key="2">
    <source>
        <dbReference type="ARBA" id="ARBA00004123"/>
    </source>
</evidence>
<keyword evidence="19" id="KW-0496">Mitochondrion</keyword>
<keyword evidence="13" id="KW-0808">Transferase</keyword>
<accession>A0A409VYK8</accession>
<keyword evidence="31" id="KW-1185">Reference proteome</keyword>
<evidence type="ECO:0000256" key="8">
    <source>
        <dbReference type="ARBA" id="ARBA00015043"/>
    </source>
</evidence>
<evidence type="ECO:0000256" key="28">
    <source>
        <dbReference type="SAM" id="Phobius"/>
    </source>
</evidence>
<evidence type="ECO:0000256" key="9">
    <source>
        <dbReference type="ARBA" id="ARBA00018632"/>
    </source>
</evidence>
<evidence type="ECO:0000256" key="20">
    <source>
        <dbReference type="ARBA" id="ARBA00023136"/>
    </source>
</evidence>
<dbReference type="GO" id="GO:0005634">
    <property type="term" value="C:nucleus"/>
    <property type="evidence" value="ECO:0007669"/>
    <property type="project" value="UniProtKB-SubCell"/>
</dbReference>